<dbReference type="SMART" id="SM00219">
    <property type="entry name" value="TyrKc"/>
    <property type="match status" value="1"/>
</dbReference>
<dbReference type="HOGENOM" id="CLU_1066501_0_0_1"/>
<evidence type="ECO:0000313" key="4">
    <source>
        <dbReference type="EnsemblMetazoa" id="CapteP173009"/>
    </source>
</evidence>
<feature type="region of interest" description="Disordered" evidence="1">
    <location>
        <begin position="215"/>
        <end position="261"/>
    </location>
</feature>
<dbReference type="GO" id="GO:0005886">
    <property type="term" value="C:plasma membrane"/>
    <property type="evidence" value="ECO:0007669"/>
    <property type="project" value="TreeGrafter"/>
</dbReference>
<dbReference type="PRINTS" id="PR00109">
    <property type="entry name" value="TYRKINASE"/>
</dbReference>
<dbReference type="Gene3D" id="1.10.510.10">
    <property type="entry name" value="Transferase(Phosphotransferase) domain 1"/>
    <property type="match status" value="1"/>
</dbReference>
<dbReference type="GO" id="GO:0043235">
    <property type="term" value="C:receptor complex"/>
    <property type="evidence" value="ECO:0007669"/>
    <property type="project" value="TreeGrafter"/>
</dbReference>
<name>R7V637_CAPTE</name>
<protein>
    <recommendedName>
        <fullName evidence="2">Protein kinase domain-containing protein</fullName>
    </recommendedName>
</protein>
<dbReference type="EMBL" id="KB294813">
    <property type="protein sequence ID" value="ELU14044.1"/>
    <property type="molecule type" value="Genomic_DNA"/>
</dbReference>
<dbReference type="InterPro" id="IPR011009">
    <property type="entry name" value="Kinase-like_dom_sf"/>
</dbReference>
<dbReference type="OrthoDB" id="7581785at2759"/>
<reference evidence="5" key="1">
    <citation type="submission" date="2012-12" db="EMBL/GenBank/DDBJ databases">
        <authorList>
            <person name="Hellsten U."/>
            <person name="Grimwood J."/>
            <person name="Chapman J.A."/>
            <person name="Shapiro H."/>
            <person name="Aerts A."/>
            <person name="Otillar R.P."/>
            <person name="Terry A.Y."/>
            <person name="Boore J.L."/>
            <person name="Simakov O."/>
            <person name="Marletaz F."/>
            <person name="Cho S.-J."/>
            <person name="Edsinger-Gonzales E."/>
            <person name="Havlak P."/>
            <person name="Kuo D.-H."/>
            <person name="Larsson T."/>
            <person name="Lv J."/>
            <person name="Arendt D."/>
            <person name="Savage R."/>
            <person name="Osoegawa K."/>
            <person name="de Jong P."/>
            <person name="Lindberg D.R."/>
            <person name="Seaver E.C."/>
            <person name="Weisblat D.A."/>
            <person name="Putnam N.H."/>
            <person name="Grigoriev I.V."/>
            <person name="Rokhsar D.S."/>
        </authorList>
    </citation>
    <scope>NUCLEOTIDE SEQUENCE</scope>
    <source>
        <strain evidence="5">I ESC-2004</strain>
    </source>
</reference>
<dbReference type="GO" id="GO:0004714">
    <property type="term" value="F:transmembrane receptor protein tyrosine kinase activity"/>
    <property type="evidence" value="ECO:0007669"/>
    <property type="project" value="TreeGrafter"/>
</dbReference>
<dbReference type="AlphaFoldDB" id="R7V637"/>
<reference evidence="4" key="3">
    <citation type="submission" date="2015-06" db="UniProtKB">
        <authorList>
            <consortium name="EnsemblMetazoa"/>
        </authorList>
    </citation>
    <scope>IDENTIFICATION</scope>
</reference>
<reference evidence="3 5" key="2">
    <citation type="journal article" date="2013" name="Nature">
        <title>Insights into bilaterian evolution from three spiralian genomes.</title>
        <authorList>
            <person name="Simakov O."/>
            <person name="Marletaz F."/>
            <person name="Cho S.J."/>
            <person name="Edsinger-Gonzales E."/>
            <person name="Havlak P."/>
            <person name="Hellsten U."/>
            <person name="Kuo D.H."/>
            <person name="Larsson T."/>
            <person name="Lv J."/>
            <person name="Arendt D."/>
            <person name="Savage R."/>
            <person name="Osoegawa K."/>
            <person name="de Jong P."/>
            <person name="Grimwood J."/>
            <person name="Chapman J.A."/>
            <person name="Shapiro H."/>
            <person name="Aerts A."/>
            <person name="Otillar R.P."/>
            <person name="Terry A.Y."/>
            <person name="Boore J.L."/>
            <person name="Grigoriev I.V."/>
            <person name="Lindberg D.R."/>
            <person name="Seaver E.C."/>
            <person name="Weisblat D.A."/>
            <person name="Putnam N.H."/>
            <person name="Rokhsar D.S."/>
        </authorList>
    </citation>
    <scope>NUCLEOTIDE SEQUENCE</scope>
    <source>
        <strain evidence="3 5">I ESC-2004</strain>
    </source>
</reference>
<dbReference type="InterPro" id="IPR001245">
    <property type="entry name" value="Ser-Thr/Tyr_kinase_cat_dom"/>
</dbReference>
<dbReference type="GO" id="GO:0007169">
    <property type="term" value="P:cell surface receptor protein tyrosine kinase signaling pathway"/>
    <property type="evidence" value="ECO:0007669"/>
    <property type="project" value="TreeGrafter"/>
</dbReference>
<proteinExistence type="predicted"/>
<keyword evidence="5" id="KW-1185">Reference proteome</keyword>
<dbReference type="Pfam" id="PF07714">
    <property type="entry name" value="PK_Tyr_Ser-Thr"/>
    <property type="match status" value="1"/>
</dbReference>
<dbReference type="PANTHER" id="PTHR24416:SF617">
    <property type="entry name" value="RET ONCOGENE, ISOFORM A"/>
    <property type="match status" value="1"/>
</dbReference>
<dbReference type="GO" id="GO:0005524">
    <property type="term" value="F:ATP binding"/>
    <property type="evidence" value="ECO:0007669"/>
    <property type="project" value="InterPro"/>
</dbReference>
<evidence type="ECO:0000256" key="1">
    <source>
        <dbReference type="SAM" id="MobiDB-lite"/>
    </source>
</evidence>
<dbReference type="InterPro" id="IPR050122">
    <property type="entry name" value="RTK"/>
</dbReference>
<dbReference type="STRING" id="283909.R7V637"/>
<dbReference type="PANTHER" id="PTHR24416">
    <property type="entry name" value="TYROSINE-PROTEIN KINASE RECEPTOR"/>
    <property type="match status" value="1"/>
</dbReference>
<dbReference type="Proteomes" id="UP000014760">
    <property type="component" value="Unassembled WGS sequence"/>
</dbReference>
<evidence type="ECO:0000313" key="3">
    <source>
        <dbReference type="EMBL" id="ELU14044.1"/>
    </source>
</evidence>
<dbReference type="EMBL" id="AMQN01004974">
    <property type="status" value="NOT_ANNOTATED_CDS"/>
    <property type="molecule type" value="Genomic_DNA"/>
</dbReference>
<evidence type="ECO:0000259" key="2">
    <source>
        <dbReference type="PROSITE" id="PS50011"/>
    </source>
</evidence>
<dbReference type="EnsemblMetazoa" id="CapteT173009">
    <property type="protein sequence ID" value="CapteP173009"/>
    <property type="gene ID" value="CapteG173009"/>
</dbReference>
<sequence>MKFYLRRVHKGDIRLGSGTTEPSVADMRDHLLSLAVDVASGMRHLASRGIVHRELAAKHVMVDAKHVAKVAGLNSLKGAVVSDVIPEPLSQRWLAPEVIENNASTLKSDIWSYGVTLWEIMNKCQHRPYTEMGSKDVYLYIKSGQRLTKPPACEKAVYALMKKCWSLEQNDRPDFVRVSDSLKELLYSGEHGNKATRMGSLTRRNDLQEISIELSSSVPSTIDNPPNANAAETPIPTSSNASPVTLKKQPGEVNQAFESES</sequence>
<feature type="compositionally biased region" description="Polar residues" evidence="1">
    <location>
        <begin position="215"/>
        <end position="227"/>
    </location>
</feature>
<gene>
    <name evidence="3" type="ORF">CAPTEDRAFT_173009</name>
</gene>
<accession>R7V637</accession>
<organism evidence="3">
    <name type="scientific">Capitella teleta</name>
    <name type="common">Polychaete worm</name>
    <dbReference type="NCBI Taxonomy" id="283909"/>
    <lineage>
        <taxon>Eukaryota</taxon>
        <taxon>Metazoa</taxon>
        <taxon>Spiralia</taxon>
        <taxon>Lophotrochozoa</taxon>
        <taxon>Annelida</taxon>
        <taxon>Polychaeta</taxon>
        <taxon>Sedentaria</taxon>
        <taxon>Scolecida</taxon>
        <taxon>Capitellidae</taxon>
        <taxon>Capitella</taxon>
    </lineage>
</organism>
<dbReference type="SUPFAM" id="SSF56112">
    <property type="entry name" value="Protein kinase-like (PK-like)"/>
    <property type="match status" value="1"/>
</dbReference>
<dbReference type="InterPro" id="IPR020635">
    <property type="entry name" value="Tyr_kinase_cat_dom"/>
</dbReference>
<evidence type="ECO:0000313" key="5">
    <source>
        <dbReference type="Proteomes" id="UP000014760"/>
    </source>
</evidence>
<dbReference type="InterPro" id="IPR000719">
    <property type="entry name" value="Prot_kinase_dom"/>
</dbReference>
<dbReference type="OMA" id="QSAHIAN"/>
<feature type="domain" description="Protein kinase" evidence="2">
    <location>
        <begin position="1"/>
        <end position="186"/>
    </location>
</feature>
<dbReference type="PROSITE" id="PS50011">
    <property type="entry name" value="PROTEIN_KINASE_DOM"/>
    <property type="match status" value="1"/>
</dbReference>